<accession>A0A316ZDH4</accession>
<feature type="coiled-coil region" evidence="1">
    <location>
        <begin position="54"/>
        <end position="81"/>
    </location>
</feature>
<keyword evidence="1" id="KW-0175">Coiled coil</keyword>
<feature type="region of interest" description="Disordered" evidence="2">
    <location>
        <begin position="289"/>
        <end position="342"/>
    </location>
</feature>
<evidence type="ECO:0000313" key="5">
    <source>
        <dbReference type="Proteomes" id="UP000245946"/>
    </source>
</evidence>
<evidence type="ECO:0000256" key="1">
    <source>
        <dbReference type="SAM" id="Coils"/>
    </source>
</evidence>
<feature type="compositionally biased region" description="Low complexity" evidence="2">
    <location>
        <begin position="19"/>
        <end position="32"/>
    </location>
</feature>
<organism evidence="4 5">
    <name type="scientific">Tilletiopsis washingtonensis</name>
    <dbReference type="NCBI Taxonomy" id="58919"/>
    <lineage>
        <taxon>Eukaryota</taxon>
        <taxon>Fungi</taxon>
        <taxon>Dikarya</taxon>
        <taxon>Basidiomycota</taxon>
        <taxon>Ustilaginomycotina</taxon>
        <taxon>Exobasidiomycetes</taxon>
        <taxon>Entylomatales</taxon>
        <taxon>Entylomatales incertae sedis</taxon>
        <taxon>Tilletiopsis</taxon>
    </lineage>
</organism>
<feature type="domain" description="BZIP" evidence="3">
    <location>
        <begin position="22"/>
        <end position="35"/>
    </location>
</feature>
<feature type="region of interest" description="Disordered" evidence="2">
    <location>
        <begin position="123"/>
        <end position="142"/>
    </location>
</feature>
<proteinExistence type="predicted"/>
<gene>
    <name evidence="4" type="ORF">FA09DRAFT_329911</name>
</gene>
<dbReference type="PROSITE" id="PS00036">
    <property type="entry name" value="BZIP_BASIC"/>
    <property type="match status" value="1"/>
</dbReference>
<feature type="non-terminal residue" evidence="4">
    <location>
        <position position="342"/>
    </location>
</feature>
<sequence length="342" mass="35914">MSPSPRSDEAPSEGATSPRQQRSRNAAAQAALRLRRKQHTDELAHRVATLEADFDAERQLTRALQRQLAAAEAQLAVWRAAVGAGEGLEQAAVRERERRECLADGLLDIRRQVDALLAGAGTRKAPADAGQPSDGAASPQVAWPPLSVDYSAMAAPAGANKRRRSGDPTNAAPLLSAQASRPAQIVSQTYGTSSSQSEASSSRSALDADDMAYLDALPEVQAQAMLSDADLWMSAAAMTGVSAPDASLASVPASFASISSLPAPASSDFGSEFAPHRFAELLDKRKSMPSQALSSASVDRSRVVRPPAEELGILDDTSPSSPRMRLNTSTPTGMTAMSRAQL</sequence>
<reference evidence="4 5" key="1">
    <citation type="journal article" date="2018" name="Mol. Biol. Evol.">
        <title>Broad Genomic Sampling Reveals a Smut Pathogenic Ancestry of the Fungal Clade Ustilaginomycotina.</title>
        <authorList>
            <person name="Kijpornyongpan T."/>
            <person name="Mondo S.J."/>
            <person name="Barry K."/>
            <person name="Sandor L."/>
            <person name="Lee J."/>
            <person name="Lipzen A."/>
            <person name="Pangilinan J."/>
            <person name="LaButti K."/>
            <person name="Hainaut M."/>
            <person name="Henrissat B."/>
            <person name="Grigoriev I.V."/>
            <person name="Spatafora J.W."/>
            <person name="Aime M.C."/>
        </authorList>
    </citation>
    <scope>NUCLEOTIDE SEQUENCE [LARGE SCALE GENOMIC DNA]</scope>
    <source>
        <strain evidence="4 5">MCA 4186</strain>
    </source>
</reference>
<dbReference type="AlphaFoldDB" id="A0A316ZDH4"/>
<dbReference type="Proteomes" id="UP000245946">
    <property type="component" value="Unassembled WGS sequence"/>
</dbReference>
<protein>
    <recommendedName>
        <fullName evidence="3">BZIP domain-containing protein</fullName>
    </recommendedName>
</protein>
<keyword evidence="5" id="KW-1185">Reference proteome</keyword>
<dbReference type="GO" id="GO:0003700">
    <property type="term" value="F:DNA-binding transcription factor activity"/>
    <property type="evidence" value="ECO:0007669"/>
    <property type="project" value="InterPro"/>
</dbReference>
<feature type="compositionally biased region" description="Polar residues" evidence="2">
    <location>
        <begin position="317"/>
        <end position="342"/>
    </location>
</feature>
<evidence type="ECO:0000256" key="2">
    <source>
        <dbReference type="SAM" id="MobiDB-lite"/>
    </source>
</evidence>
<evidence type="ECO:0000259" key="3">
    <source>
        <dbReference type="PROSITE" id="PS00036"/>
    </source>
</evidence>
<feature type="compositionally biased region" description="Low complexity" evidence="2">
    <location>
        <begin position="193"/>
        <end position="204"/>
    </location>
</feature>
<name>A0A316ZDH4_9BASI</name>
<dbReference type="GeneID" id="37269929"/>
<dbReference type="RefSeq" id="XP_025598592.1">
    <property type="nucleotide sequence ID" value="XM_025742385.1"/>
</dbReference>
<feature type="compositionally biased region" description="Polar residues" evidence="2">
    <location>
        <begin position="177"/>
        <end position="192"/>
    </location>
</feature>
<evidence type="ECO:0000313" key="4">
    <source>
        <dbReference type="EMBL" id="PWN98313.1"/>
    </source>
</evidence>
<dbReference type="EMBL" id="KZ819292">
    <property type="protein sequence ID" value="PWN98313.1"/>
    <property type="molecule type" value="Genomic_DNA"/>
</dbReference>
<dbReference type="InterPro" id="IPR004827">
    <property type="entry name" value="bZIP"/>
</dbReference>
<feature type="region of interest" description="Disordered" evidence="2">
    <location>
        <begin position="1"/>
        <end position="38"/>
    </location>
</feature>
<feature type="region of interest" description="Disordered" evidence="2">
    <location>
        <begin position="155"/>
        <end position="204"/>
    </location>
</feature>